<comment type="subcellular location">
    <subcellularLocation>
        <location evidence="1">Cell membrane</location>
        <topology evidence="1">Multi-pass membrane protein</topology>
    </subcellularLocation>
</comment>
<keyword evidence="4 5" id="KW-0472">Membrane</keyword>
<dbReference type="InterPro" id="IPR011527">
    <property type="entry name" value="ABC1_TM_dom"/>
</dbReference>
<dbReference type="PANTHER" id="PTHR43394">
    <property type="entry name" value="ATP-DEPENDENT PERMEASE MDL1, MITOCHONDRIAL"/>
    <property type="match status" value="1"/>
</dbReference>
<accession>A0A1L7CSS0</accession>
<dbReference type="Gene3D" id="1.20.1560.10">
    <property type="entry name" value="ABC transporter type 1, transmembrane domain"/>
    <property type="match status" value="1"/>
</dbReference>
<evidence type="ECO:0000256" key="4">
    <source>
        <dbReference type="ARBA" id="ARBA00023136"/>
    </source>
</evidence>
<dbReference type="Proteomes" id="UP000185434">
    <property type="component" value="Chromosome"/>
</dbReference>
<keyword evidence="8" id="KW-1185">Reference proteome</keyword>
<dbReference type="STRING" id="1437875.CFRA_06110"/>
<dbReference type="SUPFAM" id="SSF52540">
    <property type="entry name" value="P-loop containing nucleoside triphosphate hydrolases"/>
    <property type="match status" value="1"/>
</dbReference>
<dbReference type="EMBL" id="CP009247">
    <property type="protein sequence ID" value="APT88890.1"/>
    <property type="molecule type" value="Genomic_DNA"/>
</dbReference>
<dbReference type="InterPro" id="IPR027417">
    <property type="entry name" value="P-loop_NTPase"/>
</dbReference>
<feature type="transmembrane region" description="Helical" evidence="5">
    <location>
        <begin position="58"/>
        <end position="78"/>
    </location>
</feature>
<evidence type="ECO:0000256" key="1">
    <source>
        <dbReference type="ARBA" id="ARBA00004651"/>
    </source>
</evidence>
<dbReference type="PROSITE" id="PS00211">
    <property type="entry name" value="ABC_TRANSPORTER_1"/>
    <property type="match status" value="1"/>
</dbReference>
<feature type="transmembrane region" description="Helical" evidence="5">
    <location>
        <begin position="162"/>
        <end position="179"/>
    </location>
</feature>
<dbReference type="InterPro" id="IPR017871">
    <property type="entry name" value="ABC_transporter-like_CS"/>
</dbReference>
<dbReference type="Pfam" id="PF00005">
    <property type="entry name" value="ABC_tran"/>
    <property type="match status" value="1"/>
</dbReference>
<proteinExistence type="predicted"/>
<evidence type="ECO:0000256" key="3">
    <source>
        <dbReference type="ARBA" id="ARBA00022989"/>
    </source>
</evidence>
<feature type="transmembrane region" description="Helical" evidence="5">
    <location>
        <begin position="20"/>
        <end position="38"/>
    </location>
</feature>
<dbReference type="PANTHER" id="PTHR43394:SF1">
    <property type="entry name" value="ATP-BINDING CASSETTE SUB-FAMILY B MEMBER 10, MITOCHONDRIAL"/>
    <property type="match status" value="1"/>
</dbReference>
<gene>
    <name evidence="7" type="ORF">CFRA_06110</name>
</gene>
<name>A0A1L7CSS0_9CORY</name>
<dbReference type="InterPro" id="IPR036640">
    <property type="entry name" value="ABC1_TM_sf"/>
</dbReference>
<dbReference type="GO" id="GO:0016887">
    <property type="term" value="F:ATP hydrolysis activity"/>
    <property type="evidence" value="ECO:0007669"/>
    <property type="project" value="InterPro"/>
</dbReference>
<dbReference type="InterPro" id="IPR003439">
    <property type="entry name" value="ABC_transporter-like_ATP-bd"/>
</dbReference>
<dbReference type="GO" id="GO:0005886">
    <property type="term" value="C:plasma membrane"/>
    <property type="evidence" value="ECO:0007669"/>
    <property type="project" value="UniProtKB-SubCell"/>
</dbReference>
<dbReference type="KEGG" id="cfk:CFRA_06110"/>
<dbReference type="GO" id="GO:0005524">
    <property type="term" value="F:ATP binding"/>
    <property type="evidence" value="ECO:0007669"/>
    <property type="project" value="InterPro"/>
</dbReference>
<organism evidence="7 8">
    <name type="scientific">Corynebacterium frankenforstense DSM 45800</name>
    <dbReference type="NCBI Taxonomy" id="1437875"/>
    <lineage>
        <taxon>Bacteria</taxon>
        <taxon>Bacillati</taxon>
        <taxon>Actinomycetota</taxon>
        <taxon>Actinomycetes</taxon>
        <taxon>Mycobacteriales</taxon>
        <taxon>Corynebacteriaceae</taxon>
        <taxon>Corynebacterium</taxon>
    </lineage>
</organism>
<feature type="transmembrane region" description="Helical" evidence="5">
    <location>
        <begin position="132"/>
        <end position="156"/>
    </location>
</feature>
<protein>
    <submittedName>
        <fullName evidence="7">ABC transporter ATPase</fullName>
    </submittedName>
</protein>
<evidence type="ECO:0000256" key="5">
    <source>
        <dbReference type="SAM" id="Phobius"/>
    </source>
</evidence>
<dbReference type="CDD" id="cd07346">
    <property type="entry name" value="ABC_6TM_exporters"/>
    <property type="match status" value="1"/>
</dbReference>
<dbReference type="AlphaFoldDB" id="A0A1L7CSS0"/>
<dbReference type="SUPFAM" id="SSF90123">
    <property type="entry name" value="ABC transporter transmembrane region"/>
    <property type="match status" value="1"/>
</dbReference>
<feature type="domain" description="ABC transmembrane type-1" evidence="6">
    <location>
        <begin position="22"/>
        <end position="300"/>
    </location>
</feature>
<keyword evidence="2 5" id="KW-0812">Transmembrane</keyword>
<evidence type="ECO:0000313" key="7">
    <source>
        <dbReference type="EMBL" id="APT88890.1"/>
    </source>
</evidence>
<evidence type="ECO:0000256" key="2">
    <source>
        <dbReference type="ARBA" id="ARBA00022692"/>
    </source>
</evidence>
<dbReference type="PROSITE" id="PS50929">
    <property type="entry name" value="ABC_TM1F"/>
    <property type="match status" value="1"/>
</dbReference>
<dbReference type="Pfam" id="PF00664">
    <property type="entry name" value="ABC_membrane"/>
    <property type="match status" value="1"/>
</dbReference>
<evidence type="ECO:0000259" key="6">
    <source>
        <dbReference type="PROSITE" id="PS50929"/>
    </source>
</evidence>
<reference evidence="7 8" key="1">
    <citation type="submission" date="2014-08" db="EMBL/GenBank/DDBJ databases">
        <title>Complete genome sequence of Corynebacterium frankenforstense ST18(T) (=DSM 45800(T)), isolated from raw cow milk.</title>
        <authorList>
            <person name="Ruckert C."/>
            <person name="Albersmeier A."/>
            <person name="Winkler A."/>
            <person name="Lipski A."/>
            <person name="Kalinowski J."/>
        </authorList>
    </citation>
    <scope>NUCLEOTIDE SEQUENCE [LARGE SCALE GENOMIC DNA]</scope>
    <source>
        <strain evidence="7 8">ST18</strain>
    </source>
</reference>
<dbReference type="GO" id="GO:0015421">
    <property type="term" value="F:ABC-type oligopeptide transporter activity"/>
    <property type="evidence" value="ECO:0007669"/>
    <property type="project" value="TreeGrafter"/>
</dbReference>
<evidence type="ECO:0000313" key="8">
    <source>
        <dbReference type="Proteomes" id="UP000185434"/>
    </source>
</evidence>
<dbReference type="Gene3D" id="3.40.50.300">
    <property type="entry name" value="P-loop containing nucleotide triphosphate hydrolases"/>
    <property type="match status" value="1"/>
</dbReference>
<dbReference type="InterPro" id="IPR039421">
    <property type="entry name" value="Type_1_exporter"/>
</dbReference>
<sequence length="480" mass="50020">MPAPTDRRWLIKTAISQRPWSFLSAALMSVVFVCNGLTPVILGRAVDAAVATGSTRALVTWLGVLAGVFALNAAAGYAGRWLLTYSRMLVGHDLRMAVTDRIMDPRGVGGRRRTPGALLSVASTDTQRVADVVMMTVFPVAEVVSVLYVAVAMALISPPLGLAILVGGPLIVAVSLRAARPLKRRSRERQRALAKAAGLAADVVEGLRTLKGLGAVHVVDDRYAGASARAYRATVAADAARAGLNVRTEVVGSCYVIGVALAAGWLGTTGRLSVGELITLIGLTQFIIHPMTMLGRNLASHWATAQASAQRIVEVLTAPPAHGERRTDAVRLPEGLTVVRTAPELETLATLPAAVVVAPHAARLFEGTVGVNVHPDPQRADAALEAACATDIPGGAGREVGEGGRALSGGQRQRVALARALATGADQLILQDPTTAVDSVTEQLIVAAVARARAGRSTVVVTDSPAWRAVADRTLGEIEL</sequence>
<keyword evidence="3 5" id="KW-1133">Transmembrane helix</keyword>